<dbReference type="EMBL" id="JARK01001408">
    <property type="protein sequence ID" value="EYC07080.1"/>
    <property type="molecule type" value="Genomic_DNA"/>
</dbReference>
<accession>A0A016TWA7</accession>
<dbReference type="Proteomes" id="UP000024635">
    <property type="component" value="Unassembled WGS sequence"/>
</dbReference>
<evidence type="ECO:0000313" key="2">
    <source>
        <dbReference type="Proteomes" id="UP000024635"/>
    </source>
</evidence>
<keyword evidence="2" id="KW-1185">Reference proteome</keyword>
<name>A0A016TWA7_9BILA</name>
<comment type="caution">
    <text evidence="1">The sequence shown here is derived from an EMBL/GenBank/DDBJ whole genome shotgun (WGS) entry which is preliminary data.</text>
</comment>
<sequence>MSYLFVDLILVNMQFKKSTEETPCSQGIQKISQIRNVLAASLDRLISPAERKNKGAFVADSKMLEIDHM</sequence>
<dbReference type="AlphaFoldDB" id="A0A016TWA7"/>
<organism evidence="1 2">
    <name type="scientific">Ancylostoma ceylanicum</name>
    <dbReference type="NCBI Taxonomy" id="53326"/>
    <lineage>
        <taxon>Eukaryota</taxon>
        <taxon>Metazoa</taxon>
        <taxon>Ecdysozoa</taxon>
        <taxon>Nematoda</taxon>
        <taxon>Chromadorea</taxon>
        <taxon>Rhabditida</taxon>
        <taxon>Rhabditina</taxon>
        <taxon>Rhabditomorpha</taxon>
        <taxon>Strongyloidea</taxon>
        <taxon>Ancylostomatidae</taxon>
        <taxon>Ancylostomatinae</taxon>
        <taxon>Ancylostoma</taxon>
    </lineage>
</organism>
<gene>
    <name evidence="1" type="primary">Acey_s0072.g678</name>
    <name evidence="1" type="ORF">Y032_0072g678</name>
</gene>
<protein>
    <submittedName>
        <fullName evidence="1">Uncharacterized protein</fullName>
    </submittedName>
</protein>
<evidence type="ECO:0000313" key="1">
    <source>
        <dbReference type="EMBL" id="EYC07080.1"/>
    </source>
</evidence>
<proteinExistence type="predicted"/>
<reference evidence="2" key="1">
    <citation type="journal article" date="2015" name="Nat. Genet.">
        <title>The genome and transcriptome of the zoonotic hookworm Ancylostoma ceylanicum identify infection-specific gene families.</title>
        <authorList>
            <person name="Schwarz E.M."/>
            <person name="Hu Y."/>
            <person name="Antoshechkin I."/>
            <person name="Miller M.M."/>
            <person name="Sternberg P.W."/>
            <person name="Aroian R.V."/>
        </authorList>
    </citation>
    <scope>NUCLEOTIDE SEQUENCE</scope>
    <source>
        <strain evidence="2">HY135</strain>
    </source>
</reference>